<feature type="transmembrane region" description="Helical" evidence="9">
    <location>
        <begin position="52"/>
        <end position="70"/>
    </location>
</feature>
<evidence type="ECO:0000256" key="8">
    <source>
        <dbReference type="ARBA" id="ARBA00049551"/>
    </source>
</evidence>
<dbReference type="Gene3D" id="1.20.58.1610">
    <property type="entry name" value="NADH:ubiquinone/plastoquinone oxidoreductase, chain 3"/>
    <property type="match status" value="1"/>
</dbReference>
<protein>
    <recommendedName>
        <fullName evidence="3 9">NADH-ubiquinone oxidoreductase chain 3</fullName>
        <ecNumber evidence="9">7.1.1.2</ecNumber>
    </recommendedName>
</protein>
<dbReference type="EC" id="7.1.1.2" evidence="9"/>
<dbReference type="AlphaFoldDB" id="A0A6B9WH89"/>
<keyword evidence="5 9" id="KW-0812">Transmembrane</keyword>
<evidence type="ECO:0000256" key="6">
    <source>
        <dbReference type="ARBA" id="ARBA00022989"/>
    </source>
</evidence>
<dbReference type="EMBL" id="MK270525">
    <property type="protein sequence ID" value="QHQ98515.1"/>
    <property type="molecule type" value="Genomic_DNA"/>
</dbReference>
<comment type="catalytic activity">
    <reaction evidence="8 9">
        <text>a ubiquinone + NADH + 5 H(+)(in) = a ubiquinol + NAD(+) + 4 H(+)(out)</text>
        <dbReference type="Rhea" id="RHEA:29091"/>
        <dbReference type="Rhea" id="RHEA-COMP:9565"/>
        <dbReference type="Rhea" id="RHEA-COMP:9566"/>
        <dbReference type="ChEBI" id="CHEBI:15378"/>
        <dbReference type="ChEBI" id="CHEBI:16389"/>
        <dbReference type="ChEBI" id="CHEBI:17976"/>
        <dbReference type="ChEBI" id="CHEBI:57540"/>
        <dbReference type="ChEBI" id="CHEBI:57945"/>
        <dbReference type="EC" id="7.1.1.2"/>
    </reaction>
</comment>
<evidence type="ECO:0000256" key="5">
    <source>
        <dbReference type="ARBA" id="ARBA00022692"/>
    </source>
</evidence>
<feature type="transmembrane region" description="Helical" evidence="9">
    <location>
        <begin position="6"/>
        <end position="22"/>
    </location>
</feature>
<evidence type="ECO:0000256" key="4">
    <source>
        <dbReference type="ARBA" id="ARBA00022448"/>
    </source>
</evidence>
<keyword evidence="4 9" id="KW-0813">Transport</keyword>
<dbReference type="InterPro" id="IPR000440">
    <property type="entry name" value="NADH_UbQ/plastoQ_OxRdtase_su3"/>
</dbReference>
<dbReference type="GO" id="GO:0008137">
    <property type="term" value="F:NADH dehydrogenase (ubiquinone) activity"/>
    <property type="evidence" value="ECO:0007669"/>
    <property type="project" value="UniProtKB-UniRule"/>
</dbReference>
<organism evidence="10">
    <name type="scientific">Macrocheles glaber</name>
    <dbReference type="NCBI Taxonomy" id="99226"/>
    <lineage>
        <taxon>Eukaryota</taxon>
        <taxon>Metazoa</taxon>
        <taxon>Ecdysozoa</taxon>
        <taxon>Arthropoda</taxon>
        <taxon>Chelicerata</taxon>
        <taxon>Arachnida</taxon>
        <taxon>Acari</taxon>
        <taxon>Parasitiformes</taxon>
        <taxon>Mesostigmata</taxon>
        <taxon>Gamasina</taxon>
        <taxon>Eviphidoidea</taxon>
        <taxon>Macrochelidae</taxon>
        <taxon>Macrocheles</taxon>
    </lineage>
</organism>
<keyword evidence="9" id="KW-1278">Translocase</keyword>
<name>A0A6B9WH89_9ACAR</name>
<proteinExistence type="inferred from homology"/>
<dbReference type="PANTHER" id="PTHR11058:SF9">
    <property type="entry name" value="NADH-UBIQUINONE OXIDOREDUCTASE CHAIN 3"/>
    <property type="match status" value="1"/>
</dbReference>
<dbReference type="InterPro" id="IPR038430">
    <property type="entry name" value="NDAH_ubi_oxred_su3_sf"/>
</dbReference>
<comment type="function">
    <text evidence="9">Core subunit of the mitochondrial membrane respiratory chain NADH dehydrogenase (Complex I) which catalyzes electron transfer from NADH through the respiratory chain, using ubiquinone as an electron acceptor. Essential for the catalytic activity of complex I.</text>
</comment>
<accession>A0A6B9WH89</accession>
<evidence type="ECO:0000256" key="2">
    <source>
        <dbReference type="ARBA" id="ARBA00008472"/>
    </source>
</evidence>
<geneLocation type="mitochondrion" evidence="10"/>
<keyword evidence="9" id="KW-0830">Ubiquinone</keyword>
<keyword evidence="9 10" id="KW-0496">Mitochondrion</keyword>
<dbReference type="GO" id="GO:0030964">
    <property type="term" value="C:NADH dehydrogenase complex"/>
    <property type="evidence" value="ECO:0007669"/>
    <property type="project" value="TreeGrafter"/>
</dbReference>
<comment type="subcellular location">
    <subcellularLocation>
        <location evidence="1">Membrane</location>
    </subcellularLocation>
    <subcellularLocation>
        <location evidence="9">Mitochondrion membrane</location>
        <topology evidence="9">Multi-pass membrane protein</topology>
    </subcellularLocation>
</comment>
<gene>
    <name evidence="10" type="primary">nad3</name>
</gene>
<comment type="similarity">
    <text evidence="2 9">Belongs to the complex I subunit 3 family.</text>
</comment>
<dbReference type="GO" id="GO:0031966">
    <property type="term" value="C:mitochondrial membrane"/>
    <property type="evidence" value="ECO:0007669"/>
    <property type="project" value="UniProtKB-SubCell"/>
</dbReference>
<reference evidence="10" key="1">
    <citation type="journal article" date="2019" name="Zool. Scr.">
        <title>Mitochondrial genome reorganization characterizes various lineages of mesostigmatid mites (Acari: Parasitiformes).</title>
        <authorList>
            <person name="Li W.-N."/>
            <person name="Shao R."/>
            <person name="Zhang Q."/>
            <person name="Deng W."/>
            <person name="Xue X.-F."/>
        </authorList>
    </citation>
    <scope>NUCLEOTIDE SEQUENCE</scope>
</reference>
<sequence>MLLYTIFVFTSIYVIIMFSLHAKCDPNTEQMMAFECGFSPIMANRAPFSLRFFKIMIIFLIFDIEIIIMLPTPTKFITNNPQPYKNYNLILILIISGLYFEWYQGVLSWLK</sequence>
<dbReference type="Pfam" id="PF00507">
    <property type="entry name" value="Oxidored_q4"/>
    <property type="match status" value="1"/>
</dbReference>
<evidence type="ECO:0000256" key="7">
    <source>
        <dbReference type="ARBA" id="ARBA00023136"/>
    </source>
</evidence>
<dbReference type="PANTHER" id="PTHR11058">
    <property type="entry name" value="NADH-UBIQUINONE OXIDOREDUCTASE CHAIN 3"/>
    <property type="match status" value="1"/>
</dbReference>
<keyword evidence="7 9" id="KW-0472">Membrane</keyword>
<evidence type="ECO:0000313" key="10">
    <source>
        <dbReference type="EMBL" id="QHQ98515.1"/>
    </source>
</evidence>
<keyword evidence="6 9" id="KW-1133">Transmembrane helix</keyword>
<evidence type="ECO:0000256" key="1">
    <source>
        <dbReference type="ARBA" id="ARBA00004370"/>
    </source>
</evidence>
<keyword evidence="9" id="KW-0520">NAD</keyword>
<feature type="transmembrane region" description="Helical" evidence="9">
    <location>
        <begin position="90"/>
        <end position="110"/>
    </location>
</feature>
<evidence type="ECO:0000256" key="3">
    <source>
        <dbReference type="ARBA" id="ARBA00021007"/>
    </source>
</evidence>
<keyword evidence="9" id="KW-0249">Electron transport</keyword>
<keyword evidence="9" id="KW-0679">Respiratory chain</keyword>
<evidence type="ECO:0000256" key="9">
    <source>
        <dbReference type="RuleBase" id="RU003640"/>
    </source>
</evidence>